<sequence>MREQNKRRKQSIINAYKMKCKVKMLMQIFIRLETLKVNRVIFSRVLLIVMAINLQIMILRRKMKLQKLIHYFVDSLSSKDNEIIETFKQNKFIGCFSQHKQYLYNNRIL</sequence>
<gene>
    <name evidence="2" type="ORF">PSON_ATCC_30995.1.T1490109</name>
</gene>
<feature type="transmembrane region" description="Helical" evidence="1">
    <location>
        <begin position="41"/>
        <end position="59"/>
    </location>
</feature>
<keyword evidence="3" id="KW-1185">Reference proteome</keyword>
<proteinExistence type="predicted"/>
<protein>
    <recommendedName>
        <fullName evidence="4">Transmembrane protein</fullName>
    </recommendedName>
</protein>
<reference evidence="2" key="1">
    <citation type="submission" date="2021-01" db="EMBL/GenBank/DDBJ databases">
        <authorList>
            <consortium name="Genoscope - CEA"/>
            <person name="William W."/>
        </authorList>
    </citation>
    <scope>NUCLEOTIDE SEQUENCE</scope>
</reference>
<evidence type="ECO:0000313" key="2">
    <source>
        <dbReference type="EMBL" id="CAD8124164.1"/>
    </source>
</evidence>
<dbReference type="Proteomes" id="UP000692954">
    <property type="component" value="Unassembled WGS sequence"/>
</dbReference>
<organism evidence="2 3">
    <name type="scientific">Paramecium sonneborni</name>
    <dbReference type="NCBI Taxonomy" id="65129"/>
    <lineage>
        <taxon>Eukaryota</taxon>
        <taxon>Sar</taxon>
        <taxon>Alveolata</taxon>
        <taxon>Ciliophora</taxon>
        <taxon>Intramacronucleata</taxon>
        <taxon>Oligohymenophorea</taxon>
        <taxon>Peniculida</taxon>
        <taxon>Parameciidae</taxon>
        <taxon>Paramecium</taxon>
    </lineage>
</organism>
<keyword evidence="1" id="KW-0472">Membrane</keyword>
<dbReference type="EMBL" id="CAJJDN010000149">
    <property type="protein sequence ID" value="CAD8124164.1"/>
    <property type="molecule type" value="Genomic_DNA"/>
</dbReference>
<keyword evidence="1" id="KW-1133">Transmembrane helix</keyword>
<name>A0A8S1R9S7_9CILI</name>
<evidence type="ECO:0008006" key="4">
    <source>
        <dbReference type="Google" id="ProtNLM"/>
    </source>
</evidence>
<keyword evidence="1" id="KW-0812">Transmembrane</keyword>
<evidence type="ECO:0000256" key="1">
    <source>
        <dbReference type="SAM" id="Phobius"/>
    </source>
</evidence>
<dbReference type="AlphaFoldDB" id="A0A8S1R9S7"/>
<accession>A0A8S1R9S7</accession>
<comment type="caution">
    <text evidence="2">The sequence shown here is derived from an EMBL/GenBank/DDBJ whole genome shotgun (WGS) entry which is preliminary data.</text>
</comment>
<evidence type="ECO:0000313" key="3">
    <source>
        <dbReference type="Proteomes" id="UP000692954"/>
    </source>
</evidence>